<reference evidence="1 2" key="1">
    <citation type="journal article" date="2012" name="Genome Biol.">
        <title>Sequencing three crocodilian genomes to illuminate the evolution of archosaurs and amniotes.</title>
        <authorList>
            <person name="St John J.A."/>
            <person name="Braun E.L."/>
            <person name="Isberg S.R."/>
            <person name="Miles L.G."/>
            <person name="Chong A.Y."/>
            <person name="Gongora J."/>
            <person name="Dalzell P."/>
            <person name="Moran C."/>
            <person name="Bed'hom B."/>
            <person name="Abzhanov A."/>
            <person name="Burgess S.C."/>
            <person name="Cooksey A.M."/>
            <person name="Castoe T.A."/>
            <person name="Crawford N.G."/>
            <person name="Densmore L.D."/>
            <person name="Drew J.C."/>
            <person name="Edwards S.V."/>
            <person name="Faircloth B.C."/>
            <person name="Fujita M.K."/>
            <person name="Greenwold M.J."/>
            <person name="Hoffmann F.G."/>
            <person name="Howard J.M."/>
            <person name="Iguchi T."/>
            <person name="Janes D.E."/>
            <person name="Khan S.Y."/>
            <person name="Kohno S."/>
            <person name="de Koning A.J."/>
            <person name="Lance S.L."/>
            <person name="McCarthy F.M."/>
            <person name="McCormack J.E."/>
            <person name="Merchant M.E."/>
            <person name="Peterson D.G."/>
            <person name="Pollock D.D."/>
            <person name="Pourmand N."/>
            <person name="Raney B.J."/>
            <person name="Roessler K.A."/>
            <person name="Sanford J.R."/>
            <person name="Sawyer R.H."/>
            <person name="Schmidt C.J."/>
            <person name="Triplett E.W."/>
            <person name="Tuberville T.D."/>
            <person name="Venegas-Anaya M."/>
            <person name="Howard J.T."/>
            <person name="Jarvis E.D."/>
            <person name="Guillette L.J.Jr."/>
            <person name="Glenn T.C."/>
            <person name="Green R.E."/>
            <person name="Ray D.A."/>
        </authorList>
    </citation>
    <scope>NUCLEOTIDE SEQUENCE [LARGE SCALE GENOMIC DNA]</scope>
    <source>
        <strain evidence="1">KSC_2009_1</strain>
    </source>
</reference>
<accession>A0A151MNZ3</accession>
<proteinExistence type="predicted"/>
<name>A0A151MNZ3_ALLMI</name>
<dbReference type="AlphaFoldDB" id="A0A151MNZ3"/>
<dbReference type="EMBL" id="AKHW03005657">
    <property type="protein sequence ID" value="KYO26149.1"/>
    <property type="molecule type" value="Genomic_DNA"/>
</dbReference>
<evidence type="ECO:0000313" key="1">
    <source>
        <dbReference type="EMBL" id="KYO26149.1"/>
    </source>
</evidence>
<keyword evidence="2" id="KW-1185">Reference proteome</keyword>
<dbReference type="STRING" id="8496.A0A151MNZ3"/>
<comment type="caution">
    <text evidence="1">The sequence shown here is derived from an EMBL/GenBank/DDBJ whole genome shotgun (WGS) entry which is preliminary data.</text>
</comment>
<evidence type="ECO:0000313" key="2">
    <source>
        <dbReference type="Proteomes" id="UP000050525"/>
    </source>
</evidence>
<protein>
    <submittedName>
        <fullName evidence="1">Uncharacterized protein</fullName>
    </submittedName>
</protein>
<organism evidence="1 2">
    <name type="scientific">Alligator mississippiensis</name>
    <name type="common">American alligator</name>
    <dbReference type="NCBI Taxonomy" id="8496"/>
    <lineage>
        <taxon>Eukaryota</taxon>
        <taxon>Metazoa</taxon>
        <taxon>Chordata</taxon>
        <taxon>Craniata</taxon>
        <taxon>Vertebrata</taxon>
        <taxon>Euteleostomi</taxon>
        <taxon>Archelosauria</taxon>
        <taxon>Archosauria</taxon>
        <taxon>Crocodylia</taxon>
        <taxon>Alligatoridae</taxon>
        <taxon>Alligatorinae</taxon>
        <taxon>Alligator</taxon>
    </lineage>
</organism>
<sequence length="130" mass="14364">MECPPGWQHVDLEQRGIGPSGKLHMEHQKASYSGDESLNNSLNTSTNQQCKYQIAARNSSVRQPGKVLGCSKSRSPEHGCCHHHCYRAKLRPEQIGGVEPESCQNWNGHLKLVVTNCSIGSWSLLKLTLG</sequence>
<gene>
    <name evidence="1" type="ORF">Y1Q_0003894</name>
</gene>
<dbReference type="Proteomes" id="UP000050525">
    <property type="component" value="Unassembled WGS sequence"/>
</dbReference>